<comment type="caution">
    <text evidence="1">The sequence shown here is derived from an EMBL/GenBank/DDBJ whole genome shotgun (WGS) entry which is preliminary data.</text>
</comment>
<reference evidence="2" key="1">
    <citation type="submission" date="2015-02" db="EMBL/GenBank/DDBJ databases">
        <authorList>
            <person name="Ju K.-S."/>
            <person name="Doroghazi J.R."/>
            <person name="Metcalf W."/>
        </authorList>
    </citation>
    <scope>NUCLEOTIDE SEQUENCE [LARGE SCALE GENOMIC DNA]</scope>
    <source>
        <strain evidence="2">NRRL B-16380</strain>
    </source>
</reference>
<proteinExistence type="predicted"/>
<dbReference type="PATRIC" id="fig|284040.3.peg.6906"/>
<evidence type="ECO:0000313" key="2">
    <source>
        <dbReference type="Proteomes" id="UP000034786"/>
    </source>
</evidence>
<gene>
    <name evidence="1" type="ORF">UK15_36835</name>
</gene>
<sequence length="105" mass="11946">MDRTRAAVLHRVRPGPGRLPHRGRPERRHRRRPYRLSHVCALCQAGPSVEPSPDAPSFWHDHDHRCCPSGRSCGRCVRGLLCLPCNATRLPAHERLPGILRDNPR</sequence>
<evidence type="ECO:0000313" key="1">
    <source>
        <dbReference type="EMBL" id="KJK34262.1"/>
    </source>
</evidence>
<evidence type="ECO:0008006" key="3">
    <source>
        <dbReference type="Google" id="ProtNLM"/>
    </source>
</evidence>
<dbReference type="SUPFAM" id="SSF54060">
    <property type="entry name" value="His-Me finger endonucleases"/>
    <property type="match status" value="1"/>
</dbReference>
<dbReference type="Proteomes" id="UP000034786">
    <property type="component" value="Unassembled WGS sequence"/>
</dbReference>
<dbReference type="Pfam" id="PF02945">
    <property type="entry name" value="Endonuclease_7"/>
    <property type="match status" value="1"/>
</dbReference>
<keyword evidence="2" id="KW-1185">Reference proteome</keyword>
<accession>A0A0M2GFR6</accession>
<dbReference type="EMBL" id="JYJH01000053">
    <property type="protein sequence ID" value="KJK34262.1"/>
    <property type="molecule type" value="Genomic_DNA"/>
</dbReference>
<dbReference type="AlphaFoldDB" id="A0A0M2GFR6"/>
<dbReference type="InterPro" id="IPR038563">
    <property type="entry name" value="Endonuclease_7_sf"/>
</dbReference>
<dbReference type="InterPro" id="IPR004211">
    <property type="entry name" value="Endonuclease_7"/>
</dbReference>
<name>A0A0M2GFR6_9ACTN</name>
<organism evidence="1 2">
    <name type="scientific">Streptomyces variegatus</name>
    <dbReference type="NCBI Taxonomy" id="284040"/>
    <lineage>
        <taxon>Bacteria</taxon>
        <taxon>Bacillati</taxon>
        <taxon>Actinomycetota</taxon>
        <taxon>Actinomycetes</taxon>
        <taxon>Kitasatosporales</taxon>
        <taxon>Streptomycetaceae</taxon>
        <taxon>Streptomyces</taxon>
    </lineage>
</organism>
<dbReference type="InterPro" id="IPR044925">
    <property type="entry name" value="His-Me_finger_sf"/>
</dbReference>
<protein>
    <recommendedName>
        <fullName evidence="3">Recombination endonuclease VII</fullName>
    </recommendedName>
</protein>
<dbReference type="Gene3D" id="3.40.1800.10">
    <property type="entry name" value="His-Me finger endonucleases"/>
    <property type="match status" value="1"/>
</dbReference>